<proteinExistence type="predicted"/>
<gene>
    <name evidence="1" type="ORF">MIMGU_mgv1a011809mg</name>
</gene>
<dbReference type="eggNOG" id="ENOG502S0HG">
    <property type="taxonomic scope" value="Eukaryota"/>
</dbReference>
<sequence>MLLQNSNFCRINFLQNGNNFSPPNSRLHFSKRYAGAPALRCVSELACHSISIGDVSGVFHNKVLVAAVVSAAIGQLSKPFTSTLLYGRKFDLKAVVQAGGFPSTHSSAAVATATCLVLERGFSDAIFGMAVVYAGLIMYDAQGVRREVGTHAKELNKVLLRSTPYSTSSRNEADDFTNSFSREASSNLEKIDPVFLEEQSSLEKKQTSSSLLLKSDEKMPNSVVSDVNVGRERVAYNLSPLKESIGHTEIEVAAGALLGFLVSIAICPYV</sequence>
<dbReference type="OrthoDB" id="1909848at2759"/>
<accession>A0A022R0Q3</accession>
<dbReference type="CDD" id="cd01610">
    <property type="entry name" value="PAP2_like"/>
    <property type="match status" value="1"/>
</dbReference>
<organism evidence="1 2">
    <name type="scientific">Erythranthe guttata</name>
    <name type="common">Yellow monkey flower</name>
    <name type="synonym">Mimulus guttatus</name>
    <dbReference type="NCBI Taxonomy" id="4155"/>
    <lineage>
        <taxon>Eukaryota</taxon>
        <taxon>Viridiplantae</taxon>
        <taxon>Streptophyta</taxon>
        <taxon>Embryophyta</taxon>
        <taxon>Tracheophyta</taxon>
        <taxon>Spermatophyta</taxon>
        <taxon>Magnoliopsida</taxon>
        <taxon>eudicotyledons</taxon>
        <taxon>Gunneridae</taxon>
        <taxon>Pentapetalae</taxon>
        <taxon>asterids</taxon>
        <taxon>lamiids</taxon>
        <taxon>Lamiales</taxon>
        <taxon>Phrymaceae</taxon>
        <taxon>Erythranthe</taxon>
    </lineage>
</organism>
<dbReference type="OMA" id="RREVGTH"/>
<dbReference type="PhylomeDB" id="A0A022R0Q3"/>
<reference evidence="1 2" key="1">
    <citation type="journal article" date="2013" name="Proc. Natl. Acad. Sci. U.S.A.">
        <title>Fine-scale variation in meiotic recombination in Mimulus inferred from population shotgun sequencing.</title>
        <authorList>
            <person name="Hellsten U."/>
            <person name="Wright K.M."/>
            <person name="Jenkins J."/>
            <person name="Shu S."/>
            <person name="Yuan Y."/>
            <person name="Wessler S.R."/>
            <person name="Schmutz J."/>
            <person name="Willis J.H."/>
            <person name="Rokhsar D.S."/>
        </authorList>
    </citation>
    <scope>NUCLEOTIDE SEQUENCE [LARGE SCALE GENOMIC DNA]</scope>
    <source>
        <strain evidence="2">cv. DUN x IM62</strain>
    </source>
</reference>
<dbReference type="PANTHER" id="PTHR31446:SF2">
    <property type="entry name" value="ACID PHOSPHATASE_VANADIUM-DEPENDENT HALOPEROXIDASE-RELATED PROTEIN"/>
    <property type="match status" value="1"/>
</dbReference>
<keyword evidence="2" id="KW-1185">Reference proteome</keyword>
<evidence type="ECO:0000313" key="1">
    <source>
        <dbReference type="EMBL" id="EYU33811.1"/>
    </source>
</evidence>
<name>A0A022R0Q3_ERYGU</name>
<dbReference type="Proteomes" id="UP000030748">
    <property type="component" value="Unassembled WGS sequence"/>
</dbReference>
<dbReference type="KEGG" id="egt:105962165"/>
<dbReference type="EMBL" id="KI630752">
    <property type="protein sequence ID" value="EYU33811.1"/>
    <property type="molecule type" value="Genomic_DNA"/>
</dbReference>
<dbReference type="Pfam" id="PF02681">
    <property type="entry name" value="DUF212"/>
    <property type="match status" value="1"/>
</dbReference>
<dbReference type="AlphaFoldDB" id="A0A022R0Q3"/>
<dbReference type="PANTHER" id="PTHR31446">
    <property type="entry name" value="ACID PHOSPHATASE/VANADIUM-DEPENDENT HALOPEROXIDASE-RELATED PROTEIN"/>
    <property type="match status" value="1"/>
</dbReference>
<dbReference type="STRING" id="4155.A0A022R0Q3"/>
<protein>
    <submittedName>
        <fullName evidence="1">Uncharacterized protein</fullName>
    </submittedName>
</protein>
<dbReference type="InterPro" id="IPR003832">
    <property type="entry name" value="DUF212"/>
</dbReference>
<evidence type="ECO:0000313" key="2">
    <source>
        <dbReference type="Proteomes" id="UP000030748"/>
    </source>
</evidence>